<evidence type="ECO:0000256" key="1">
    <source>
        <dbReference type="SAM" id="MobiDB-lite"/>
    </source>
</evidence>
<dbReference type="EMBL" id="QOVK01000002">
    <property type="protein sequence ID" value="RXG25587.1"/>
    <property type="molecule type" value="Genomic_DNA"/>
</dbReference>
<feature type="domain" description="PKD" evidence="3">
    <location>
        <begin position="1532"/>
        <end position="1595"/>
    </location>
</feature>
<dbReference type="InterPro" id="IPR013783">
    <property type="entry name" value="Ig-like_fold"/>
</dbReference>
<feature type="signal peptide" evidence="2">
    <location>
        <begin position="1"/>
        <end position="23"/>
    </location>
</feature>
<comment type="caution">
    <text evidence="5">The sequence shown here is derived from an EMBL/GenBank/DDBJ whole genome shotgun (WGS) entry which is preliminary data.</text>
</comment>
<feature type="chain" id="PRO_5020569528" evidence="2">
    <location>
        <begin position="24"/>
        <end position="2880"/>
    </location>
</feature>
<name>A0A4Q0PF92_9FLAO</name>
<dbReference type="OrthoDB" id="9805017at2"/>
<dbReference type="RefSeq" id="WP_128764403.1">
    <property type="nucleotide sequence ID" value="NZ_QOVK01000002.1"/>
</dbReference>
<evidence type="ECO:0000313" key="5">
    <source>
        <dbReference type="EMBL" id="RXG25587.1"/>
    </source>
</evidence>
<keyword evidence="2" id="KW-0732">Signal</keyword>
<dbReference type="PROSITE" id="PS50853">
    <property type="entry name" value="FN3"/>
    <property type="match status" value="2"/>
</dbReference>
<feature type="domain" description="PKD" evidence="3">
    <location>
        <begin position="2007"/>
        <end position="2070"/>
    </location>
</feature>
<dbReference type="PROSITE" id="PS50093">
    <property type="entry name" value="PKD"/>
    <property type="match status" value="4"/>
</dbReference>
<feature type="domain" description="PKD" evidence="3">
    <location>
        <begin position="2168"/>
        <end position="2231"/>
    </location>
</feature>
<reference evidence="5 6" key="1">
    <citation type="submission" date="2018-07" db="EMBL/GenBank/DDBJ databases">
        <title>Leeuwenhoekiella genomics.</title>
        <authorList>
            <person name="Tahon G."/>
            <person name="Willems A."/>
        </authorList>
    </citation>
    <scope>NUCLEOTIDE SEQUENCE [LARGE SCALE GENOMIC DNA]</scope>
    <source>
        <strain evidence="5 6">LMG 29608</strain>
    </source>
</reference>
<dbReference type="Gene3D" id="2.60.40.10">
    <property type="entry name" value="Immunoglobulins"/>
    <property type="match status" value="1"/>
</dbReference>
<dbReference type="Gene3D" id="2.60.40.2700">
    <property type="match status" value="1"/>
</dbReference>
<dbReference type="Gene3D" id="2.60.40.740">
    <property type="match status" value="9"/>
</dbReference>
<evidence type="ECO:0000259" key="3">
    <source>
        <dbReference type="PROSITE" id="PS50093"/>
    </source>
</evidence>
<dbReference type="InterPro" id="IPR025667">
    <property type="entry name" value="SprB_repeat"/>
</dbReference>
<accession>A0A4Q0PF92</accession>
<evidence type="ECO:0000256" key="2">
    <source>
        <dbReference type="SAM" id="SignalP"/>
    </source>
</evidence>
<organism evidence="5 6">
    <name type="scientific">Leeuwenhoekiella polynyae</name>
    <dbReference type="NCBI Taxonomy" id="1550906"/>
    <lineage>
        <taxon>Bacteria</taxon>
        <taxon>Pseudomonadati</taxon>
        <taxon>Bacteroidota</taxon>
        <taxon>Flavobacteriia</taxon>
        <taxon>Flavobacteriales</taxon>
        <taxon>Flavobacteriaceae</taxon>
        <taxon>Leeuwenhoekiella</taxon>
    </lineage>
</organism>
<protein>
    <submittedName>
        <fullName evidence="5">SprB-like repeat protein</fullName>
    </submittedName>
</protein>
<dbReference type="Proteomes" id="UP000289859">
    <property type="component" value="Unassembled WGS sequence"/>
</dbReference>
<evidence type="ECO:0000259" key="4">
    <source>
        <dbReference type="PROSITE" id="PS50853"/>
    </source>
</evidence>
<feature type="compositionally biased region" description="Polar residues" evidence="1">
    <location>
        <begin position="941"/>
        <end position="957"/>
    </location>
</feature>
<dbReference type="Gene3D" id="2.60.40.1080">
    <property type="match status" value="1"/>
</dbReference>
<feature type="domain" description="PKD" evidence="3">
    <location>
        <begin position="1591"/>
        <end position="1664"/>
    </location>
</feature>
<sequence>MKQKLLFLMLVLIGLVTNQRLKAQTLTAGDIAFVGYHTDVDDGFTFITLKDIPAGEVIYFTDKGWNATDATWYANDEDHIVWTAPGGGLSIGTVVSIIETSPDTFTVSQGTAVLSGSDTAFSLLGGDSILAYQSSSGAEPANPTFIAGIYGDDNYVHTLGCDDAGGWHACATCTHISGPCTTTSTSTTSIPAGLINGENALALFPTSGEKDNAKYTGTLTGSVSTVRAAINDHTNWNSSDDPINIASTEYSGINITPDATSCAPAVGITDFTGLYTTFTSLATGTGTATATVECFDFTSETVNPSHSARVGGTSVNGNQLLIIQGTGTNANLARAIIKSSDNSEFSFKSIKVQPFGSFTDFDITYTGYKDDALVSGASFTRNNLVSGTMYTDTFASIPGFSNVDEIRIEFTVTGTTYQNFRIDDVEIGSAVSVSVPDVSTSAVSSITSSGATFSGEVSADGGAAVTDRGFVYATTANPTTSDTKVQDGSGTGTFSEAITGLSASTTYYVRAYAINSTGTSYGNEVSFNTFSAFQLPTPTVSFDSPSAFTSNFSTAQSGGLASYAPSGGINNTGTFNTGAITSAQIWTFHQPFSPTLNNWRIGAFMEGIYITAIGVTTKKDAQQDSGRPTNDAITAYRPHIALGGGDTDGGSIGIYNTANLTTLQTGVNFNSSWKYWDMEVTYLGSSQYSVTARIFSANSNGTLASTTPLVEQTTTVTNVELASAAEAYIFIGLASVDVTSIDDFYTSTYIPPTTSLPTLSTASVSDVTTTGATFSGEVTTDGGAAVTDRGFVYATTANPTTSDTKVQDGSGAGAFAEPITGLSASTTYYVRAYAINSTGTSYGNEVSFTTNSPNTPPTATSVTFSGTLQVGQTLTGNYTYSDSDSDSESGSTYTWYRADDASGSNKTAISGGTNQTYTLVTADEGKYISFEVTPSDGTDAGTASQSSPQGPVNPQQLSSQTVFDWETATDNGTSITQTVNGITATVTNASTNIDLVYGEGFAGSSGVVIYNPSPNQDSSITVSFSQAVDLKSIFALDADASVGSTWTFTPNGGSNSPVSEPIPANLGKTVDLNWTNINSVTITSSQGNESFALDNVTLALPCTSPDVPTVTATSTTVCDGNVATLNISGDLNDATKWFIYSGSCGGTSLGSTNGSTFTVSPNAPSTTYYIRGEGGCVTPGTCGSITINVLPQEDPSFSYAAAAYCVNSSDPTPTISGVTGGTFSSSTGLSINASTGAVDLSASTPGTYTVTYTTPGTCSDYSNVSLTINALDNASFSYAAAAYCVNSSDPTPTVSGVSGGTFSSTTGLSINASTGAVDLSASTPGTYTVTYTTSGTCSNSSNVSLTINALDDASFSYAAAAYCADDSDPTPTITGATGGTFSSTTGLSINTSTGAVDLSASTPGTYTVTYTTSGTCSNSSNASIKVANLSVSAKVDANVSCNGGGNGNITIELTGGTSPFEYVINGTTYSNFPDPTLAISGLQAGTYPINVTDANGCTATTSVTITEPVALTASATVDANVSCNGGNDGTATASGTGGTASYTYLWDANAGNQTTATATGLAAGTYTVTITDANGCTDTASATVTEPVTLTASATVDANVSCNAGNDGTATASGTGGTASYTYLWDVNAGNQTTATATGLAAGTYTVTITDANGCTDTASVTITEPMTLTASATVDANVSCNGGNDGTATASGSGGTASYTYLWAANAGNQTTATATGLPAGTYTVTITDANGCTDTASATITEPVTLTASATVDANVSCNGGGNGNITIELTGGTSPFEYVINGTTYSGFPDPTLAISGLQAGTYPINVTDANGCTATTSVTITEPVALTASVTVDANVSCNGGNDGTATASGTGGTAVYTYLWNDTDAQTTATATGLPAGTYTVTITDANGCTDTASATITEPVTLTASATVDANVSCNAGENGQATVSAVGGTAPYTYLWDDTDAQTTATATGLPAGTYTVTITDANGCTDTASVTITEPVALTASATVDANVSCNGGNDGTATASGSGGTASYTYLWDANAGNQTTATATGLAAGTYTVTITDANGCTDTASATITEPVTLTASATVDANVSCNGGGNGNITIELTGGTSPFEYVINGTTYSNFPDPTLAISALQAGTYPINVTDANGCTATTSVTITEPVALTASVTVDANVSCNGGNDGTATASGTGGTAVYTYLWDANAGNQTTATATGLPAGTYTVTITDANGCTDTASATITEPVTLTASATVDANVSCNAGENGQATVSAVGGTAPYTYLWDDTDAQTTATATGLPAGTYTVTITDANGCTDTASATITEPVTLTASATVDANVSCNGGNDGTATLNLTGGTAPFDYTLNGITYEDVPDPTFTFNNIPAGNHTVFIADANGCTTTASVVIEIIDNTAPLALAKDIAVTLDANGQASITASDLDDGSSDNCGVASLVIDQTQFSCATLGENTVTLTVTDTNGNVSTATSVVTVSGCTQQGITLEDKTFTYDGTAHVLAVTNLPADATVSYTNNGKIDTGIYTVEAVVTRPYHLDLMLSGTLTIKKAAQSITFAAIPAKQLEADVAFQLEAQADSGLPVSYTYSYSSTEAPAAVSESGYVTLYSSGEVQITAMQEGNANYEAAAPVTRTLSITSEDAFVYKVIINGQEYDNPEQEIYYLIDCNDGTTSVPVVIDTEANALVSPAREFAVNTPTPGIYRQDVQVTSQDGSSQETYRIVVEKRFNFEDIIIQKFNNVLLVNNNPETNGGYEFTTFEWYKNGKLVGTGPYYSAGDNANDMLDPNAEYRAKMTTADGTVLQTCNTTLKTRSAYGIVLVPNPVPAGSQLTLTANFPKEELKDMEIMIFSTNGVLLKQTRVSGATNRIDLPFSIASGAYIFTCTTTKGRRESVSFLVK</sequence>
<dbReference type="InterPro" id="IPR000601">
    <property type="entry name" value="PKD_dom"/>
</dbReference>
<dbReference type="InterPro" id="IPR022409">
    <property type="entry name" value="PKD/Chitinase_dom"/>
</dbReference>
<proteinExistence type="predicted"/>
<dbReference type="Pfam" id="PF13573">
    <property type="entry name" value="SprB"/>
    <property type="match status" value="12"/>
</dbReference>
<dbReference type="SMART" id="SM00089">
    <property type="entry name" value="PKD"/>
    <property type="match status" value="10"/>
</dbReference>
<feature type="domain" description="Fibronectin type-III" evidence="4">
    <location>
        <begin position="435"/>
        <end position="536"/>
    </location>
</feature>
<keyword evidence="6" id="KW-1185">Reference proteome</keyword>
<dbReference type="InterPro" id="IPR003961">
    <property type="entry name" value="FN3_dom"/>
</dbReference>
<feature type="domain" description="Fibronectin type-III" evidence="4">
    <location>
        <begin position="756"/>
        <end position="858"/>
    </location>
</feature>
<feature type="region of interest" description="Disordered" evidence="1">
    <location>
        <begin position="931"/>
        <end position="957"/>
    </location>
</feature>
<evidence type="ECO:0000313" key="6">
    <source>
        <dbReference type="Proteomes" id="UP000289859"/>
    </source>
</evidence>
<gene>
    <name evidence="5" type="ORF">DSM02_753</name>
</gene>